<comment type="caution">
    <text evidence="2">The sequence shown here is derived from an EMBL/GenBank/DDBJ whole genome shotgun (WGS) entry which is preliminary data.</text>
</comment>
<dbReference type="AlphaFoldDB" id="X1KZ13"/>
<sequence length="71" mass="7790">MPKLTKKQKVGAGLGIFGLITAVVAAVKAKAAPREYRCPYCEATFPTLTELQEHVATEHPGERIPIDIIWD</sequence>
<organism evidence="2">
    <name type="scientific">marine sediment metagenome</name>
    <dbReference type="NCBI Taxonomy" id="412755"/>
    <lineage>
        <taxon>unclassified sequences</taxon>
        <taxon>metagenomes</taxon>
        <taxon>ecological metagenomes</taxon>
    </lineage>
</organism>
<dbReference type="PROSITE" id="PS00028">
    <property type="entry name" value="ZINC_FINGER_C2H2_1"/>
    <property type="match status" value="1"/>
</dbReference>
<proteinExistence type="predicted"/>
<dbReference type="InterPro" id="IPR013087">
    <property type="entry name" value="Znf_C2H2_type"/>
</dbReference>
<dbReference type="EMBL" id="BARV01005167">
    <property type="protein sequence ID" value="GAI11943.1"/>
    <property type="molecule type" value="Genomic_DNA"/>
</dbReference>
<accession>X1KZ13</accession>
<evidence type="ECO:0000313" key="2">
    <source>
        <dbReference type="EMBL" id="GAI11943.1"/>
    </source>
</evidence>
<feature type="domain" description="C2H2-type" evidence="1">
    <location>
        <begin position="36"/>
        <end position="64"/>
    </location>
</feature>
<gene>
    <name evidence="2" type="ORF">S06H3_10916</name>
</gene>
<protein>
    <recommendedName>
        <fullName evidence="1">C2H2-type domain-containing protein</fullName>
    </recommendedName>
</protein>
<dbReference type="SMART" id="SM00355">
    <property type="entry name" value="ZnF_C2H2"/>
    <property type="match status" value="1"/>
</dbReference>
<dbReference type="Gene3D" id="3.30.160.60">
    <property type="entry name" value="Classic Zinc Finger"/>
    <property type="match status" value="1"/>
</dbReference>
<reference evidence="2" key="1">
    <citation type="journal article" date="2014" name="Front. Microbiol.">
        <title>High frequency of phylogenetically diverse reductive dehalogenase-homologous genes in deep subseafloor sedimentary metagenomes.</title>
        <authorList>
            <person name="Kawai M."/>
            <person name="Futagami T."/>
            <person name="Toyoda A."/>
            <person name="Takaki Y."/>
            <person name="Nishi S."/>
            <person name="Hori S."/>
            <person name="Arai W."/>
            <person name="Tsubouchi T."/>
            <person name="Morono Y."/>
            <person name="Uchiyama I."/>
            <person name="Ito T."/>
            <person name="Fujiyama A."/>
            <person name="Inagaki F."/>
            <person name="Takami H."/>
        </authorList>
    </citation>
    <scope>NUCLEOTIDE SEQUENCE</scope>
    <source>
        <strain evidence="2">Expedition CK06-06</strain>
    </source>
</reference>
<name>X1KZ13_9ZZZZ</name>
<evidence type="ECO:0000259" key="1">
    <source>
        <dbReference type="PROSITE" id="PS50157"/>
    </source>
</evidence>
<dbReference type="PROSITE" id="PS50157">
    <property type="entry name" value="ZINC_FINGER_C2H2_2"/>
    <property type="match status" value="1"/>
</dbReference>
<dbReference type="Pfam" id="PF13912">
    <property type="entry name" value="zf-C2H2_6"/>
    <property type="match status" value="1"/>
</dbReference>